<evidence type="ECO:0000256" key="1">
    <source>
        <dbReference type="SAM" id="MobiDB-lite"/>
    </source>
</evidence>
<comment type="caution">
    <text evidence="2">The sequence shown here is derived from an EMBL/GenBank/DDBJ whole genome shotgun (WGS) entry which is preliminary data.</text>
</comment>
<proteinExistence type="predicted"/>
<evidence type="ECO:0000313" key="2">
    <source>
        <dbReference type="EMBL" id="KAF7514388.1"/>
    </source>
</evidence>
<dbReference type="AlphaFoldDB" id="A0A8H7AS69"/>
<organism evidence="2 3">
    <name type="scientific">Endocarpon pusillum</name>
    <dbReference type="NCBI Taxonomy" id="364733"/>
    <lineage>
        <taxon>Eukaryota</taxon>
        <taxon>Fungi</taxon>
        <taxon>Dikarya</taxon>
        <taxon>Ascomycota</taxon>
        <taxon>Pezizomycotina</taxon>
        <taxon>Eurotiomycetes</taxon>
        <taxon>Chaetothyriomycetidae</taxon>
        <taxon>Verrucariales</taxon>
        <taxon>Verrucariaceae</taxon>
        <taxon>Endocarpon</taxon>
    </lineage>
</organism>
<reference evidence="2" key="1">
    <citation type="submission" date="2020-02" db="EMBL/GenBank/DDBJ databases">
        <authorList>
            <person name="Palmer J.M."/>
        </authorList>
    </citation>
    <scope>NUCLEOTIDE SEQUENCE</scope>
    <source>
        <strain evidence="2">EPUS1.4</strain>
        <tissue evidence="2">Thallus</tissue>
    </source>
</reference>
<accession>A0A8H7AS69</accession>
<feature type="region of interest" description="Disordered" evidence="1">
    <location>
        <begin position="15"/>
        <end position="45"/>
    </location>
</feature>
<name>A0A8H7AS69_9EURO</name>
<keyword evidence="3" id="KW-1185">Reference proteome</keyword>
<dbReference type="Proteomes" id="UP000606974">
    <property type="component" value="Unassembled WGS sequence"/>
</dbReference>
<protein>
    <submittedName>
        <fullName evidence="2">Uncharacterized protein</fullName>
    </submittedName>
</protein>
<dbReference type="EMBL" id="JAACFV010000001">
    <property type="protein sequence ID" value="KAF7514388.1"/>
    <property type="molecule type" value="Genomic_DNA"/>
</dbReference>
<sequence length="153" mass="16790">MSIVAFSPLSPLFRSRGSIKGGQSRRDDLSPPPSSNNKQPDKHKPSKMCIIYQVEGVCGHTIPTARRRCADCISGDICKRVELILEGSESVCPLCWLLGLLLWFIRYVVVREILFGAATLLACPEVASMFALGSVVSEAKAFLVLLICYIKFA</sequence>
<evidence type="ECO:0000313" key="3">
    <source>
        <dbReference type="Proteomes" id="UP000606974"/>
    </source>
</evidence>
<gene>
    <name evidence="2" type="ORF">GJ744_000158</name>
</gene>